<evidence type="ECO:0008006" key="10">
    <source>
        <dbReference type="Google" id="ProtNLM"/>
    </source>
</evidence>
<evidence type="ECO:0000256" key="3">
    <source>
        <dbReference type="ARBA" id="ARBA00022771"/>
    </source>
</evidence>
<evidence type="ECO:0000313" key="9">
    <source>
        <dbReference type="Proteomes" id="UP000026915"/>
    </source>
</evidence>
<dbReference type="PROSITE" id="PS51039">
    <property type="entry name" value="ZF_AN1"/>
    <property type="match status" value="1"/>
</dbReference>
<dbReference type="Proteomes" id="UP000026915">
    <property type="component" value="Chromosome 3"/>
</dbReference>
<dbReference type="Pfam" id="PF01428">
    <property type="entry name" value="zf-AN1"/>
    <property type="match status" value="1"/>
</dbReference>
<evidence type="ECO:0000259" key="7">
    <source>
        <dbReference type="PROSITE" id="PS51039"/>
    </source>
</evidence>
<reference evidence="8 9" key="1">
    <citation type="journal article" date="2013" name="Genome Biol.">
        <title>The genome sequence of the most widely cultivated cacao type and its use to identify candidate genes regulating pod color.</title>
        <authorList>
            <person name="Motamayor J.C."/>
            <person name="Mockaitis K."/>
            <person name="Schmutz J."/>
            <person name="Haiminen N."/>
            <person name="Iii D.L."/>
            <person name="Cornejo O."/>
            <person name="Findley S.D."/>
            <person name="Zheng P."/>
            <person name="Utro F."/>
            <person name="Royaert S."/>
            <person name="Saski C."/>
            <person name="Jenkins J."/>
            <person name="Podicheti R."/>
            <person name="Zhao M."/>
            <person name="Scheffler B.E."/>
            <person name="Stack J.C."/>
            <person name="Feltus F.A."/>
            <person name="Mustiga G.M."/>
            <person name="Amores F."/>
            <person name="Phillips W."/>
            <person name="Marelli J.P."/>
            <person name="May G.D."/>
            <person name="Shapiro H."/>
            <person name="Ma J."/>
            <person name="Bustamante C.D."/>
            <person name="Schnell R.J."/>
            <person name="Main D."/>
            <person name="Gilbert D."/>
            <person name="Parida L."/>
            <person name="Kuhn D.N."/>
        </authorList>
    </citation>
    <scope>NUCLEOTIDE SEQUENCE [LARGE SCALE GENOMIC DNA]</scope>
    <source>
        <strain evidence="9">cv. Matina 1-6</strain>
    </source>
</reference>
<dbReference type="InterPro" id="IPR050652">
    <property type="entry name" value="AN1_A20_ZnFinger"/>
</dbReference>
<dbReference type="Gene3D" id="1.20.5.4770">
    <property type="match status" value="1"/>
</dbReference>
<dbReference type="Pfam" id="PF01754">
    <property type="entry name" value="zf-A20"/>
    <property type="match status" value="1"/>
</dbReference>
<dbReference type="AlphaFoldDB" id="A0A061G195"/>
<keyword evidence="2" id="KW-0479">Metal-binding</keyword>
<dbReference type="InterPro" id="IPR000058">
    <property type="entry name" value="Znf_AN1"/>
</dbReference>
<dbReference type="GO" id="GO:0003677">
    <property type="term" value="F:DNA binding"/>
    <property type="evidence" value="ECO:0007669"/>
    <property type="project" value="InterPro"/>
</dbReference>
<keyword evidence="9" id="KW-1185">Reference proteome</keyword>
<feature type="domain" description="AN1-type" evidence="7">
    <location>
        <begin position="95"/>
        <end position="141"/>
    </location>
</feature>
<accession>A0A061G195</accession>
<dbReference type="InParanoid" id="A0A061G195"/>
<comment type="function">
    <text evidence="1">May be involved in environmental stress response.</text>
</comment>
<dbReference type="Gramene" id="EOY22982">
    <property type="protein sequence ID" value="EOY22982"/>
    <property type="gene ID" value="TCM_015004"/>
</dbReference>
<evidence type="ECO:0000313" key="8">
    <source>
        <dbReference type="EMBL" id="EOY22982.1"/>
    </source>
</evidence>
<evidence type="ECO:0000259" key="6">
    <source>
        <dbReference type="PROSITE" id="PS51036"/>
    </source>
</evidence>
<dbReference type="HOGENOM" id="CLU_1095879_0_0_1"/>
<dbReference type="SUPFAM" id="SSF118310">
    <property type="entry name" value="AN1-like Zinc finger"/>
    <property type="match status" value="1"/>
</dbReference>
<keyword evidence="4" id="KW-0862">Zinc</keyword>
<evidence type="ECO:0000256" key="5">
    <source>
        <dbReference type="PROSITE-ProRule" id="PRU00449"/>
    </source>
</evidence>
<evidence type="ECO:0000256" key="4">
    <source>
        <dbReference type="ARBA" id="ARBA00022833"/>
    </source>
</evidence>
<dbReference type="PROSITE" id="PS51036">
    <property type="entry name" value="ZF_A20"/>
    <property type="match status" value="1"/>
</dbReference>
<evidence type="ECO:0000256" key="2">
    <source>
        <dbReference type="ARBA" id="ARBA00022723"/>
    </source>
</evidence>
<dbReference type="EMBL" id="CM001881">
    <property type="protein sequence ID" value="EOY22982.1"/>
    <property type="molecule type" value="Genomic_DNA"/>
</dbReference>
<dbReference type="InterPro" id="IPR002653">
    <property type="entry name" value="Znf_A20"/>
</dbReference>
<proteinExistence type="predicted"/>
<feature type="domain" description="A20-type" evidence="6">
    <location>
        <begin position="6"/>
        <end position="40"/>
    </location>
</feature>
<dbReference type="Gene3D" id="4.10.1110.10">
    <property type="entry name" value="AN1-like Zinc finger"/>
    <property type="match status" value="1"/>
</dbReference>
<dbReference type="eggNOG" id="KOG3173">
    <property type="taxonomic scope" value="Eukaryota"/>
</dbReference>
<dbReference type="SMART" id="SM00259">
    <property type="entry name" value="ZnF_A20"/>
    <property type="match status" value="1"/>
</dbReference>
<dbReference type="GO" id="GO:0008270">
    <property type="term" value="F:zinc ion binding"/>
    <property type="evidence" value="ECO:0007669"/>
    <property type="project" value="UniProtKB-KW"/>
</dbReference>
<gene>
    <name evidence="8" type="ORF">TCM_015004</name>
</gene>
<dbReference type="SUPFAM" id="SSF57716">
    <property type="entry name" value="Glucocorticoid receptor-like (DNA-binding domain)"/>
    <property type="match status" value="1"/>
</dbReference>
<dbReference type="PANTHER" id="PTHR10634:SF124">
    <property type="entry name" value="ZINC FINGER A20 AND AN1 DOMAIN-CONTAINING STRESS-ASSOCIATED PROTEIN 8-RELATED"/>
    <property type="match status" value="1"/>
</dbReference>
<protein>
    <recommendedName>
        <fullName evidence="10">Zinc finger A20 and AN1 domain-containing stress-associated protein 8</fullName>
    </recommendedName>
</protein>
<evidence type="ECO:0000256" key="1">
    <source>
        <dbReference type="ARBA" id="ARBA00003732"/>
    </source>
</evidence>
<organism evidence="8 9">
    <name type="scientific">Theobroma cacao</name>
    <name type="common">Cacao</name>
    <name type="synonym">Cocoa</name>
    <dbReference type="NCBI Taxonomy" id="3641"/>
    <lineage>
        <taxon>Eukaryota</taxon>
        <taxon>Viridiplantae</taxon>
        <taxon>Streptophyta</taxon>
        <taxon>Embryophyta</taxon>
        <taxon>Tracheophyta</taxon>
        <taxon>Spermatophyta</taxon>
        <taxon>Magnoliopsida</taxon>
        <taxon>eudicotyledons</taxon>
        <taxon>Gunneridae</taxon>
        <taxon>Pentapetalae</taxon>
        <taxon>rosids</taxon>
        <taxon>malvids</taxon>
        <taxon>Malvales</taxon>
        <taxon>Malvaceae</taxon>
        <taxon>Byttnerioideae</taxon>
        <taxon>Theobroma</taxon>
    </lineage>
</organism>
<dbReference type="SMART" id="SM00154">
    <property type="entry name" value="ZnF_AN1"/>
    <property type="match status" value="1"/>
</dbReference>
<sequence>MESVESMDRKLCAKACSFNGSAQRNNLCSQCYKDFLVGEFQNHNPIGEPLIPTTDQPLNSCFTVPPYSVSHVNNSNGSVGFTFGWTNNSGGASLASTKNRCNSRNKRVGLTGFTCRCGNLFCGKHRYPEEHECCVDLKAIGREALVKENPDCKGVGPDNLIEVYGALTIAKNQMENSVFSNATFLHDQNLLGDYGFSSGIMFCQIRSDMAGESHSLKGAPELPSKGVVALPSKGAVVISFGGDLVLLDVEECQI</sequence>
<name>A0A061G195_THECC</name>
<keyword evidence="3 5" id="KW-0863">Zinc-finger</keyword>
<dbReference type="InterPro" id="IPR035896">
    <property type="entry name" value="AN1-like_Znf"/>
</dbReference>
<dbReference type="PANTHER" id="PTHR10634">
    <property type="entry name" value="AN1-TYPE ZINC FINGER PROTEIN"/>
    <property type="match status" value="1"/>
</dbReference>